<name>A0A4C1ZN79_EUMVA</name>
<sequence>MVTTAHQHSQPQKNHRSVARLLKENRVIDSVVRIEQATGEPANILVTHNPDGTTSIEASAVDPLIVKDEKNAAKIETAQFAIPADIKDIKTAIDLKVNEWK</sequence>
<keyword evidence="2" id="KW-1185">Reference proteome</keyword>
<evidence type="ECO:0000313" key="1">
    <source>
        <dbReference type="EMBL" id="GBP88772.1"/>
    </source>
</evidence>
<protein>
    <submittedName>
        <fullName evidence="1">Uncharacterized protein</fullName>
    </submittedName>
</protein>
<dbReference type="Proteomes" id="UP000299102">
    <property type="component" value="Unassembled WGS sequence"/>
</dbReference>
<evidence type="ECO:0000313" key="2">
    <source>
        <dbReference type="Proteomes" id="UP000299102"/>
    </source>
</evidence>
<proteinExistence type="predicted"/>
<organism evidence="1 2">
    <name type="scientific">Eumeta variegata</name>
    <name type="common">Bagworm moth</name>
    <name type="synonym">Eumeta japonica</name>
    <dbReference type="NCBI Taxonomy" id="151549"/>
    <lineage>
        <taxon>Eukaryota</taxon>
        <taxon>Metazoa</taxon>
        <taxon>Ecdysozoa</taxon>
        <taxon>Arthropoda</taxon>
        <taxon>Hexapoda</taxon>
        <taxon>Insecta</taxon>
        <taxon>Pterygota</taxon>
        <taxon>Neoptera</taxon>
        <taxon>Endopterygota</taxon>
        <taxon>Lepidoptera</taxon>
        <taxon>Glossata</taxon>
        <taxon>Ditrysia</taxon>
        <taxon>Tineoidea</taxon>
        <taxon>Psychidae</taxon>
        <taxon>Oiketicinae</taxon>
        <taxon>Eumeta</taxon>
    </lineage>
</organism>
<dbReference type="AlphaFoldDB" id="A0A4C1ZN79"/>
<accession>A0A4C1ZN79</accession>
<reference evidence="1 2" key="1">
    <citation type="journal article" date="2019" name="Commun. Biol.">
        <title>The bagworm genome reveals a unique fibroin gene that provides high tensile strength.</title>
        <authorList>
            <person name="Kono N."/>
            <person name="Nakamura H."/>
            <person name="Ohtoshi R."/>
            <person name="Tomita M."/>
            <person name="Numata K."/>
            <person name="Arakawa K."/>
        </authorList>
    </citation>
    <scope>NUCLEOTIDE SEQUENCE [LARGE SCALE GENOMIC DNA]</scope>
</reference>
<gene>
    <name evidence="1" type="ORF">EVAR_65371_1</name>
</gene>
<dbReference type="EMBL" id="BGZK01001957">
    <property type="protein sequence ID" value="GBP88772.1"/>
    <property type="molecule type" value="Genomic_DNA"/>
</dbReference>
<comment type="caution">
    <text evidence="1">The sequence shown here is derived from an EMBL/GenBank/DDBJ whole genome shotgun (WGS) entry which is preliminary data.</text>
</comment>